<dbReference type="Gramene" id="KCW87237">
    <property type="protein sequence ID" value="KCW87237"/>
    <property type="gene ID" value="EUGRSUZ_B03749"/>
</dbReference>
<dbReference type="SMART" id="SM00256">
    <property type="entry name" value="FBOX"/>
    <property type="match status" value="1"/>
</dbReference>
<dbReference type="PANTHER" id="PTHR31482">
    <property type="entry name" value="ESTS AU081301(E20138)"/>
    <property type="match status" value="1"/>
</dbReference>
<dbReference type="KEGG" id="egr:104433890"/>
<organism evidence="4">
    <name type="scientific">Eucalyptus grandis</name>
    <name type="common">Flooded gum</name>
    <dbReference type="NCBI Taxonomy" id="71139"/>
    <lineage>
        <taxon>Eukaryota</taxon>
        <taxon>Viridiplantae</taxon>
        <taxon>Streptophyta</taxon>
        <taxon>Embryophyta</taxon>
        <taxon>Tracheophyta</taxon>
        <taxon>Spermatophyta</taxon>
        <taxon>Magnoliopsida</taxon>
        <taxon>eudicotyledons</taxon>
        <taxon>Gunneridae</taxon>
        <taxon>Pentapetalae</taxon>
        <taxon>rosids</taxon>
        <taxon>malvids</taxon>
        <taxon>Myrtales</taxon>
        <taxon>Myrtaceae</taxon>
        <taxon>Myrtoideae</taxon>
        <taxon>Eucalypteae</taxon>
        <taxon>Eucalyptus</taxon>
    </lineage>
</organism>
<evidence type="ECO:0000256" key="1">
    <source>
        <dbReference type="SAM" id="MobiDB-lite"/>
    </source>
</evidence>
<dbReference type="InParanoid" id="A0A059D9H2"/>
<feature type="domain" description="F-box" evidence="3">
    <location>
        <begin position="77"/>
        <end position="123"/>
    </location>
</feature>
<keyword evidence="2" id="KW-0732">Signal</keyword>
<dbReference type="Gene3D" id="1.20.1280.50">
    <property type="match status" value="1"/>
</dbReference>
<evidence type="ECO:0000313" key="4">
    <source>
        <dbReference type="EMBL" id="KCW87237.1"/>
    </source>
</evidence>
<feature type="region of interest" description="Disordered" evidence="1">
    <location>
        <begin position="39"/>
        <end position="77"/>
    </location>
</feature>
<dbReference type="EMBL" id="KK198754">
    <property type="protein sequence ID" value="KCW87237.1"/>
    <property type="molecule type" value="Genomic_DNA"/>
</dbReference>
<dbReference type="SUPFAM" id="SSF81383">
    <property type="entry name" value="F-box domain"/>
    <property type="match status" value="1"/>
</dbReference>
<name>A0A059D9H2_EUCGR</name>
<evidence type="ECO:0000256" key="2">
    <source>
        <dbReference type="SAM" id="SignalP"/>
    </source>
</evidence>
<gene>
    <name evidence="4" type="ORF">EUGRSUZ_B03749</name>
</gene>
<dbReference type="eggNOG" id="ENOG502QQCP">
    <property type="taxonomic scope" value="Eukaryota"/>
</dbReference>
<evidence type="ECO:0000259" key="3">
    <source>
        <dbReference type="PROSITE" id="PS50181"/>
    </source>
</evidence>
<dbReference type="PANTHER" id="PTHR31482:SF2">
    <property type="entry name" value="F-BOX DOMAIN-CONTAINING PROTEIN"/>
    <property type="match status" value="1"/>
</dbReference>
<feature type="signal peptide" evidence="2">
    <location>
        <begin position="1"/>
        <end position="20"/>
    </location>
</feature>
<accession>A0A059D9H2</accession>
<dbReference type="InterPro" id="IPR001810">
    <property type="entry name" value="F-box_dom"/>
</dbReference>
<reference evidence="4" key="1">
    <citation type="submission" date="2013-07" db="EMBL/GenBank/DDBJ databases">
        <title>The genome of Eucalyptus grandis.</title>
        <authorList>
            <person name="Schmutz J."/>
            <person name="Hayes R."/>
            <person name="Myburg A."/>
            <person name="Tuskan G."/>
            <person name="Grattapaglia D."/>
            <person name="Rokhsar D.S."/>
        </authorList>
    </citation>
    <scope>NUCLEOTIDE SEQUENCE</scope>
    <source>
        <tissue evidence="4">Leaf extractions</tissue>
    </source>
</reference>
<dbReference type="OrthoDB" id="512036at2759"/>
<sequence>MLSRCLITSSLSFLFLLLESHPLKILSSWTCACASLFRSRHPSPSHSPVQPPRLSSLKEKMSPAPEPGNAEESQGGAPSLLDLPELALEYILEKLPPEGLLSMSGVCTALRDRCRSDYFWDKHMKRKWDRVIGPSAYKVWQLCLAPRRDNGDSNQGKQKGLLRLFSLVWPCSWAGERINIGQDQTCSLPYDSSVMSWYIALETGRFWFPAQVYNRENGHAGFLLSCYDAELSYDFRTDTFRARYPPHGRRAMALETGVTWERLRSPQVDTSPHDLHLSDCLKDLCPGDHVEIQWRRNKEFPYGWWYGVVGHLESCNRNESYCRCSSSGAVVLEFNQYSAGSPWSRTTIDRRNHREEGNEVDGFYGGIRKLRTDDEISAWKRLWPTELLE</sequence>
<dbReference type="OMA" id="PPWDEAF"/>
<dbReference type="InterPro" id="IPR036047">
    <property type="entry name" value="F-box-like_dom_sf"/>
</dbReference>
<dbReference type="AlphaFoldDB" id="A0A059D9H2"/>
<dbReference type="STRING" id="71139.A0A059D9H2"/>
<proteinExistence type="predicted"/>
<protein>
    <recommendedName>
        <fullName evidence="3">F-box domain-containing protein</fullName>
    </recommendedName>
</protein>
<dbReference type="PROSITE" id="PS50181">
    <property type="entry name" value="FBOX"/>
    <property type="match status" value="1"/>
</dbReference>
<feature type="chain" id="PRO_5001570716" description="F-box domain-containing protein" evidence="2">
    <location>
        <begin position="21"/>
        <end position="389"/>
    </location>
</feature>
<dbReference type="Pfam" id="PF00646">
    <property type="entry name" value="F-box"/>
    <property type="match status" value="1"/>
</dbReference>